<proteinExistence type="predicted"/>
<evidence type="ECO:0000256" key="1">
    <source>
        <dbReference type="SAM" id="MobiDB-lite"/>
    </source>
</evidence>
<name>A0A2S9ISR4_9HYPH</name>
<evidence type="ECO:0000313" key="2">
    <source>
        <dbReference type="EMBL" id="PRD43551.1"/>
    </source>
</evidence>
<organism evidence="2 3">
    <name type="scientific">Phyllobacterium phragmitis</name>
    <dbReference type="NCBI Taxonomy" id="2670329"/>
    <lineage>
        <taxon>Bacteria</taxon>
        <taxon>Pseudomonadati</taxon>
        <taxon>Pseudomonadota</taxon>
        <taxon>Alphaproteobacteria</taxon>
        <taxon>Hyphomicrobiales</taxon>
        <taxon>Phyllobacteriaceae</taxon>
        <taxon>Phyllobacterium</taxon>
    </lineage>
</organism>
<comment type="caution">
    <text evidence="2">The sequence shown here is derived from an EMBL/GenBank/DDBJ whole genome shotgun (WGS) entry which is preliminary data.</text>
</comment>
<dbReference type="EMBL" id="PVBR01000006">
    <property type="protein sequence ID" value="PRD43551.1"/>
    <property type="molecule type" value="Genomic_DNA"/>
</dbReference>
<gene>
    <name evidence="2" type="ORF">C5748_09785</name>
</gene>
<feature type="region of interest" description="Disordered" evidence="1">
    <location>
        <begin position="101"/>
        <end position="131"/>
    </location>
</feature>
<sequence length="131" mass="13947">MVTATREAALSPSLFFPDAFALADMVRGTSNRIDRPAVLYERGKPPSQALPGGGRASPAPSNSPTPGKGWSTPFQTFPIHNVAALVGAADYLSLTVHFAPATPASRTSGSSKMLTHFGSPTRRRWRSLRDP</sequence>
<feature type="compositionally biased region" description="Basic residues" evidence="1">
    <location>
        <begin position="121"/>
        <end position="131"/>
    </location>
</feature>
<keyword evidence="3" id="KW-1185">Reference proteome</keyword>
<dbReference type="AlphaFoldDB" id="A0A2S9ISR4"/>
<protein>
    <submittedName>
        <fullName evidence="2">Uncharacterized protein</fullName>
    </submittedName>
</protein>
<feature type="region of interest" description="Disordered" evidence="1">
    <location>
        <begin position="33"/>
        <end position="73"/>
    </location>
</feature>
<evidence type="ECO:0000313" key="3">
    <source>
        <dbReference type="Proteomes" id="UP000239434"/>
    </source>
</evidence>
<dbReference type="Proteomes" id="UP000239434">
    <property type="component" value="Unassembled WGS sequence"/>
</dbReference>
<reference evidence="2 3" key="1">
    <citation type="submission" date="2018-02" db="EMBL/GenBank/DDBJ databases">
        <title>The draft genome of Phyllobacterium sp. 1N-3.</title>
        <authorList>
            <person name="Liu L."/>
            <person name="Li L."/>
            <person name="Zhang X."/>
            <person name="Wang T."/>
            <person name="Liang L."/>
        </authorList>
    </citation>
    <scope>NUCLEOTIDE SEQUENCE [LARGE SCALE GENOMIC DNA]</scope>
    <source>
        <strain evidence="2 3">1N-3</strain>
    </source>
</reference>
<accession>A0A2S9ISR4</accession>
<feature type="compositionally biased region" description="Polar residues" evidence="1">
    <location>
        <begin position="104"/>
        <end position="113"/>
    </location>
</feature>